<dbReference type="Gene3D" id="2.10.260.10">
    <property type="match status" value="1"/>
</dbReference>
<protein>
    <submittedName>
        <fullName evidence="2">AbrB/MazE/SpoVT family DNA-binding domain-containing protein</fullName>
    </submittedName>
</protein>
<organism evidence="2 3">
    <name type="scientific">Candidatus Iainarchaeum sp</name>
    <dbReference type="NCBI Taxonomy" id="3101447"/>
    <lineage>
        <taxon>Archaea</taxon>
        <taxon>Candidatus Iainarchaeota</taxon>
        <taxon>Candidatus Iainarchaeia</taxon>
        <taxon>Candidatus Iainarchaeales</taxon>
        <taxon>Candidatus Iainarchaeaceae</taxon>
        <taxon>Candidatus Iainarchaeum</taxon>
    </lineage>
</organism>
<dbReference type="InterPro" id="IPR037914">
    <property type="entry name" value="SpoVT-AbrB_sf"/>
</dbReference>
<name>A0A938YYB7_9ARCH</name>
<evidence type="ECO:0000259" key="1">
    <source>
        <dbReference type="Pfam" id="PF04014"/>
    </source>
</evidence>
<evidence type="ECO:0000313" key="2">
    <source>
        <dbReference type="EMBL" id="MBN2067588.1"/>
    </source>
</evidence>
<comment type="caution">
    <text evidence="2">The sequence shown here is derived from an EMBL/GenBank/DDBJ whole genome shotgun (WGS) entry which is preliminary data.</text>
</comment>
<dbReference type="GO" id="GO:0003677">
    <property type="term" value="F:DNA binding"/>
    <property type="evidence" value="ECO:0007669"/>
    <property type="project" value="UniProtKB-KW"/>
</dbReference>
<proteinExistence type="predicted"/>
<reference evidence="2" key="1">
    <citation type="submission" date="2021-01" db="EMBL/GenBank/DDBJ databases">
        <title>Active Sulfur Cycling in an Early Earth Analoge.</title>
        <authorList>
            <person name="Hahn C.R."/>
            <person name="Youssef N.H."/>
            <person name="Elshahed M."/>
        </authorList>
    </citation>
    <scope>NUCLEOTIDE SEQUENCE</scope>
    <source>
        <strain evidence="2">Zod_Metabat.1151</strain>
    </source>
</reference>
<evidence type="ECO:0000313" key="3">
    <source>
        <dbReference type="Proteomes" id="UP000809243"/>
    </source>
</evidence>
<dbReference type="SUPFAM" id="SSF89447">
    <property type="entry name" value="AbrB/MazE/MraZ-like"/>
    <property type="match status" value="1"/>
</dbReference>
<dbReference type="Pfam" id="PF04014">
    <property type="entry name" value="MazE_antitoxin"/>
    <property type="match status" value="1"/>
</dbReference>
<dbReference type="Proteomes" id="UP000809243">
    <property type="component" value="Unassembled WGS sequence"/>
</dbReference>
<accession>A0A938YYB7</accession>
<sequence>MKKAKEPYSFAGKKLGEFEAEKCPKCKEVFFTEGASDQIDKRAKELGLWGLRQEGKLGYSGNSLIVRVPKKIAEFLNLKQGQRVSIHPEGKDKLVIEA</sequence>
<gene>
    <name evidence="2" type="ORF">JW744_03925</name>
</gene>
<dbReference type="InterPro" id="IPR007159">
    <property type="entry name" value="SpoVT-AbrB_dom"/>
</dbReference>
<feature type="domain" description="SpoVT-AbrB" evidence="1">
    <location>
        <begin position="61"/>
        <end position="97"/>
    </location>
</feature>
<keyword evidence="2" id="KW-0238">DNA-binding</keyword>
<dbReference type="AlphaFoldDB" id="A0A938YYB7"/>
<dbReference type="EMBL" id="JAFGDB010000064">
    <property type="protein sequence ID" value="MBN2067588.1"/>
    <property type="molecule type" value="Genomic_DNA"/>
</dbReference>